<dbReference type="InterPro" id="IPR001830">
    <property type="entry name" value="Glyco_trans_20"/>
</dbReference>
<dbReference type="PANTHER" id="PTHR10788:SF106">
    <property type="entry name" value="BCDNA.GH08860"/>
    <property type="match status" value="1"/>
</dbReference>
<dbReference type="PANTHER" id="PTHR10788">
    <property type="entry name" value="TREHALOSE-6-PHOSPHATE SYNTHASE"/>
    <property type="match status" value="1"/>
</dbReference>
<dbReference type="Proteomes" id="UP000005730">
    <property type="component" value="Chromosome"/>
</dbReference>
<gene>
    <name evidence="10" type="ORF">TheveDRAFT_1481</name>
</gene>
<dbReference type="GO" id="GO:0005829">
    <property type="term" value="C:cytosol"/>
    <property type="evidence" value="ECO:0007669"/>
    <property type="project" value="TreeGrafter"/>
</dbReference>
<name>H0UPG8_9BACT</name>
<evidence type="ECO:0000256" key="9">
    <source>
        <dbReference type="ARBA" id="ARBA00080497"/>
    </source>
</evidence>
<evidence type="ECO:0000256" key="8">
    <source>
        <dbReference type="ARBA" id="ARBA00069974"/>
    </source>
</evidence>
<comment type="function">
    <text evidence="5">Involved in salt tolerance by producing GG-phosphate from ADP-glucose and glycerol-3-phosphate (G3P), an intermediate in the synthesis of the osmolyte glucosylglycerol (GG).</text>
</comment>
<comment type="similarity">
    <text evidence="1">Belongs to the glycosyltransferase 20 family.</text>
</comment>
<dbReference type="GO" id="GO:0033828">
    <property type="term" value="F:glucosylglycerol-phosphate synthase activity"/>
    <property type="evidence" value="ECO:0007669"/>
    <property type="project" value="UniProtKB-EC"/>
</dbReference>
<evidence type="ECO:0000313" key="10">
    <source>
        <dbReference type="EMBL" id="EHM10599.1"/>
    </source>
</evidence>
<dbReference type="Gene3D" id="3.40.50.2000">
    <property type="entry name" value="Glycogen Phosphorylase B"/>
    <property type="match status" value="2"/>
</dbReference>
<comment type="pathway">
    <text evidence="6">Glycan metabolism; glucosylglycerol biosynthesis.</text>
</comment>
<dbReference type="HOGENOM" id="CLU_002351_7_1_0"/>
<dbReference type="STRING" id="926567.TheveDRAFT_1481"/>
<organism evidence="10 11">
    <name type="scientific">Thermanaerovibrio velox DSM 12556</name>
    <dbReference type="NCBI Taxonomy" id="926567"/>
    <lineage>
        <taxon>Bacteria</taxon>
        <taxon>Thermotogati</taxon>
        <taxon>Synergistota</taxon>
        <taxon>Synergistia</taxon>
        <taxon>Synergistales</taxon>
        <taxon>Synergistaceae</taxon>
        <taxon>Thermanaerovibrio</taxon>
    </lineage>
</organism>
<keyword evidence="3" id="KW-0808">Transferase</keyword>
<evidence type="ECO:0000256" key="4">
    <source>
        <dbReference type="ARBA" id="ARBA00052754"/>
    </source>
</evidence>
<dbReference type="AlphaFoldDB" id="H0UPG8"/>
<dbReference type="FunFam" id="3.40.50.2000:FF:000010">
    <property type="entry name" value="Alpha,alpha-trehalose-phosphate synthase"/>
    <property type="match status" value="1"/>
</dbReference>
<dbReference type="eggNOG" id="COG0380">
    <property type="taxonomic scope" value="Bacteria"/>
</dbReference>
<keyword evidence="11" id="KW-1185">Reference proteome</keyword>
<comment type="catalytic activity">
    <reaction evidence="4">
        <text>ADP-alpha-D-glucose + sn-glycerol 3-phosphate = 2-O-(alpha-D-glucopyranosyl)-sn-glycerol 3-phosphate + ADP + H(+)</text>
        <dbReference type="Rhea" id="RHEA:12881"/>
        <dbReference type="ChEBI" id="CHEBI:15378"/>
        <dbReference type="ChEBI" id="CHEBI:57498"/>
        <dbReference type="ChEBI" id="CHEBI:57597"/>
        <dbReference type="ChEBI" id="CHEBI:87089"/>
        <dbReference type="ChEBI" id="CHEBI:456216"/>
        <dbReference type="EC" id="2.4.1.213"/>
    </reaction>
</comment>
<evidence type="ECO:0000256" key="5">
    <source>
        <dbReference type="ARBA" id="ARBA00055920"/>
    </source>
</evidence>
<evidence type="ECO:0000256" key="3">
    <source>
        <dbReference type="ARBA" id="ARBA00022679"/>
    </source>
</evidence>
<proteinExistence type="inferred from homology"/>
<dbReference type="SUPFAM" id="SSF53756">
    <property type="entry name" value="UDP-Glycosyltransferase/glycogen phosphorylase"/>
    <property type="match status" value="1"/>
</dbReference>
<sequence length="509" mass="58081">MSQNHGSKGFIVVSNRLPVVLEEQNGTLSVKSGSGGLISALSPALRDRGGSWIGWLGTSETVRIKHIKSLLGPISSQSGYRLLPIFMTHQEVKLFYQGFCNEIVWPLFHDLQSRCRFDPTYWDTYLKVNQKFAKVTVKHSDRWNLIWVNDYHLIPLGKMLRDKRPNCAFFLHIPFPPPDIFMKLPWRQQVMEQLLSYRLTAFQTDRDADNFLRCFKELNPRSRVMTRKGGGRGFKLSHQWETVVGAFPISIDFRYFEGLAKSPAVRKKADQIRRAHQGRRIMLGIDRLDYTKGILERFRAFELLLQRDPSLLGKVTLVQLLVPSREDVTSYRNLREEIDREAGRIIGRFATLDWIPITYMYQSVGQEDLAALYRAAHVGLVTSLKDGMNLVSKEYCACHPDNDGVLILSEFAGSAVELGAGAITVNPYDMEGMANAMQKALFMPDEERKRRMSLMRRRIKGWDVFRWMDSFLNTAAGLTLSSLPKRELPPIIRRPRAPLDGGRGASGSV</sequence>
<dbReference type="CDD" id="cd03788">
    <property type="entry name" value="GT20_TPS"/>
    <property type="match status" value="1"/>
</dbReference>
<dbReference type="EMBL" id="CM001377">
    <property type="protein sequence ID" value="EHM10599.1"/>
    <property type="molecule type" value="Genomic_DNA"/>
</dbReference>
<evidence type="ECO:0000256" key="7">
    <source>
        <dbReference type="ARBA" id="ARBA00066821"/>
    </source>
</evidence>
<protein>
    <recommendedName>
        <fullName evidence="8">Glucosylglycerol-phosphate synthase</fullName>
        <ecNumber evidence="7">2.4.1.213</ecNumber>
    </recommendedName>
    <alternativeName>
        <fullName evidence="9">Glucosyl-glycerol-phosphate synthase</fullName>
    </alternativeName>
</protein>
<dbReference type="GO" id="GO:0003825">
    <property type="term" value="F:alpha,alpha-trehalose-phosphate synthase (UDP-forming) activity"/>
    <property type="evidence" value="ECO:0007669"/>
    <property type="project" value="TreeGrafter"/>
</dbReference>
<dbReference type="GO" id="GO:0004805">
    <property type="term" value="F:trehalose-phosphatase activity"/>
    <property type="evidence" value="ECO:0007669"/>
    <property type="project" value="TreeGrafter"/>
</dbReference>
<accession>H0UPG8</accession>
<reference evidence="10 11" key="1">
    <citation type="submission" date="2011-10" db="EMBL/GenBank/DDBJ databases">
        <title>The Noncontiguous Finished genome of Thermanaerovibrio velox DSM 12556.</title>
        <authorList>
            <consortium name="US DOE Joint Genome Institute (JGI-PGF)"/>
            <person name="Lucas S."/>
            <person name="Copeland A."/>
            <person name="Lapidus A."/>
            <person name="Glavina del Rio T."/>
            <person name="Dalin E."/>
            <person name="Tice H."/>
            <person name="Bruce D."/>
            <person name="Goodwin L."/>
            <person name="Pitluck S."/>
            <person name="Peters L."/>
            <person name="Mikhailova N."/>
            <person name="Teshima H."/>
            <person name="Kyrpides N."/>
            <person name="Mavromatis K."/>
            <person name="Ivanova N."/>
            <person name="Markowitz V."/>
            <person name="Cheng J.-F."/>
            <person name="Hugenholtz P."/>
            <person name="Woyke T."/>
            <person name="Wu D."/>
            <person name="Spring S."/>
            <person name="Brambilla E.-M."/>
            <person name="Klenk H.-P."/>
            <person name="Eisen J.A."/>
        </authorList>
    </citation>
    <scope>NUCLEOTIDE SEQUENCE [LARGE SCALE GENOMIC DNA]</scope>
    <source>
        <strain evidence="10 11">DSM 12556</strain>
    </source>
</reference>
<evidence type="ECO:0000256" key="6">
    <source>
        <dbReference type="ARBA" id="ARBA00060702"/>
    </source>
</evidence>
<keyword evidence="2" id="KW-0328">Glycosyltransferase</keyword>
<evidence type="ECO:0000256" key="2">
    <source>
        <dbReference type="ARBA" id="ARBA00022676"/>
    </source>
</evidence>
<dbReference type="EC" id="2.4.1.213" evidence="7"/>
<dbReference type="Pfam" id="PF00982">
    <property type="entry name" value="Glyco_transf_20"/>
    <property type="match status" value="1"/>
</dbReference>
<evidence type="ECO:0000313" key="11">
    <source>
        <dbReference type="Proteomes" id="UP000005730"/>
    </source>
</evidence>
<evidence type="ECO:0000256" key="1">
    <source>
        <dbReference type="ARBA" id="ARBA00008799"/>
    </source>
</evidence>
<dbReference type="GO" id="GO:0005992">
    <property type="term" value="P:trehalose biosynthetic process"/>
    <property type="evidence" value="ECO:0007669"/>
    <property type="project" value="InterPro"/>
</dbReference>